<dbReference type="InterPro" id="IPR044662">
    <property type="entry name" value="HS1/DABB1-like"/>
</dbReference>
<sequence length="110" mass="12473">MAITHIVLFGWKDSATQEQIDEACKRMMALSEKCVHPTSSRPYIKSFKGGKNNSPEGHAAPHTHGFIVEFESEEDRDYYLNKDPEHLAFIKFASELISAVKVLDFEPGKF</sequence>
<organism evidence="3 4">
    <name type="scientific">Periconia macrospinosa</name>
    <dbReference type="NCBI Taxonomy" id="97972"/>
    <lineage>
        <taxon>Eukaryota</taxon>
        <taxon>Fungi</taxon>
        <taxon>Dikarya</taxon>
        <taxon>Ascomycota</taxon>
        <taxon>Pezizomycotina</taxon>
        <taxon>Dothideomycetes</taxon>
        <taxon>Pleosporomycetidae</taxon>
        <taxon>Pleosporales</taxon>
        <taxon>Massarineae</taxon>
        <taxon>Periconiaceae</taxon>
        <taxon>Periconia</taxon>
    </lineage>
</organism>
<dbReference type="PANTHER" id="PTHR33178">
    <property type="match status" value="1"/>
</dbReference>
<reference evidence="3 4" key="1">
    <citation type="journal article" date="2018" name="Sci. Rep.">
        <title>Comparative genomics provides insights into the lifestyle and reveals functional heterogeneity of dark septate endophytic fungi.</title>
        <authorList>
            <person name="Knapp D.G."/>
            <person name="Nemeth J.B."/>
            <person name="Barry K."/>
            <person name="Hainaut M."/>
            <person name="Henrissat B."/>
            <person name="Johnson J."/>
            <person name="Kuo A."/>
            <person name="Lim J.H.P."/>
            <person name="Lipzen A."/>
            <person name="Nolan M."/>
            <person name="Ohm R.A."/>
            <person name="Tamas L."/>
            <person name="Grigoriev I.V."/>
            <person name="Spatafora J.W."/>
            <person name="Nagy L.G."/>
            <person name="Kovacs G.M."/>
        </authorList>
    </citation>
    <scope>NUCLEOTIDE SEQUENCE [LARGE SCALE GENOMIC DNA]</scope>
    <source>
        <strain evidence="3 4">DSE2036</strain>
    </source>
</reference>
<feature type="domain" description="Stress-response A/B barrel" evidence="2">
    <location>
        <begin position="3"/>
        <end position="105"/>
    </location>
</feature>
<dbReference type="Pfam" id="PF07876">
    <property type="entry name" value="Dabb"/>
    <property type="match status" value="1"/>
</dbReference>
<dbReference type="PANTHER" id="PTHR33178:SF10">
    <property type="entry name" value="STRESS-RESPONSE A_B BARREL DOMAIN-CONTAINING PROTEIN"/>
    <property type="match status" value="1"/>
</dbReference>
<dbReference type="EMBL" id="KZ805312">
    <property type="protein sequence ID" value="PVI05719.1"/>
    <property type="molecule type" value="Genomic_DNA"/>
</dbReference>
<protein>
    <submittedName>
        <fullName evidence="3">Dabb-domain-containing protein</fullName>
    </submittedName>
</protein>
<evidence type="ECO:0000313" key="3">
    <source>
        <dbReference type="EMBL" id="PVI05719.1"/>
    </source>
</evidence>
<dbReference type="InterPro" id="IPR011008">
    <property type="entry name" value="Dimeric_a/b-barrel"/>
</dbReference>
<name>A0A2V1E6K0_9PLEO</name>
<dbReference type="Gene3D" id="3.30.70.100">
    <property type="match status" value="1"/>
</dbReference>
<gene>
    <name evidence="3" type="ORF">DM02DRAFT_650393</name>
</gene>
<dbReference type="InterPro" id="IPR013097">
    <property type="entry name" value="Dabb"/>
</dbReference>
<evidence type="ECO:0000259" key="2">
    <source>
        <dbReference type="PROSITE" id="PS51502"/>
    </source>
</evidence>
<proteinExistence type="predicted"/>
<evidence type="ECO:0000313" key="4">
    <source>
        <dbReference type="Proteomes" id="UP000244855"/>
    </source>
</evidence>
<comment type="subunit">
    <text evidence="1">Homodimer.</text>
</comment>
<dbReference type="AlphaFoldDB" id="A0A2V1E6K0"/>
<keyword evidence="4" id="KW-1185">Reference proteome</keyword>
<dbReference type="STRING" id="97972.A0A2V1E6K0"/>
<dbReference type="OrthoDB" id="1601230at2759"/>
<evidence type="ECO:0000256" key="1">
    <source>
        <dbReference type="ARBA" id="ARBA00011738"/>
    </source>
</evidence>
<dbReference type="SUPFAM" id="SSF54909">
    <property type="entry name" value="Dimeric alpha+beta barrel"/>
    <property type="match status" value="1"/>
</dbReference>
<dbReference type="PROSITE" id="PS51502">
    <property type="entry name" value="S_R_A_B_BARREL"/>
    <property type="match status" value="1"/>
</dbReference>
<dbReference type="Proteomes" id="UP000244855">
    <property type="component" value="Unassembled WGS sequence"/>
</dbReference>
<dbReference type="SMART" id="SM00886">
    <property type="entry name" value="Dabb"/>
    <property type="match status" value="1"/>
</dbReference>
<accession>A0A2V1E6K0</accession>